<evidence type="ECO:0000256" key="1">
    <source>
        <dbReference type="SAM" id="MobiDB-lite"/>
    </source>
</evidence>
<name>A0A1D1YYW1_9ARAE</name>
<evidence type="ECO:0000256" key="2">
    <source>
        <dbReference type="SAM" id="SignalP"/>
    </source>
</evidence>
<dbReference type="AlphaFoldDB" id="A0A1D1YYW1"/>
<feature type="non-terminal residue" evidence="3">
    <location>
        <position position="108"/>
    </location>
</feature>
<gene>
    <name evidence="3" type="primary">rimN_11</name>
    <name evidence="3" type="ORF">g.3201</name>
</gene>
<dbReference type="EMBL" id="GDJX01008101">
    <property type="protein sequence ID" value="JAT59835.1"/>
    <property type="molecule type" value="Transcribed_RNA"/>
</dbReference>
<sequence length="108" mass="11143">SLSLSLLSSLLCKPLFAAAPEEGMEGAGDVSLSLSLSTSGCPPCPTAKEIKEPAGGSEPSRDLTLSLALCPHNPKRLCPPAELAEGSQDMTLSLELTLSPPSGKQRRV</sequence>
<accession>A0A1D1YYW1</accession>
<feature type="signal peptide" evidence="2">
    <location>
        <begin position="1"/>
        <end position="17"/>
    </location>
</feature>
<keyword evidence="2" id="KW-0732">Signal</keyword>
<reference evidence="3" key="1">
    <citation type="submission" date="2015-07" db="EMBL/GenBank/DDBJ databases">
        <title>Transcriptome Assembly of Anthurium amnicola.</title>
        <authorList>
            <person name="Suzuki J."/>
        </authorList>
    </citation>
    <scope>NUCLEOTIDE SEQUENCE</scope>
</reference>
<evidence type="ECO:0000313" key="3">
    <source>
        <dbReference type="EMBL" id="JAT59835.1"/>
    </source>
</evidence>
<feature type="chain" id="PRO_5008900584" evidence="2">
    <location>
        <begin position="18"/>
        <end position="108"/>
    </location>
</feature>
<organism evidence="3">
    <name type="scientific">Anthurium amnicola</name>
    <dbReference type="NCBI Taxonomy" id="1678845"/>
    <lineage>
        <taxon>Eukaryota</taxon>
        <taxon>Viridiplantae</taxon>
        <taxon>Streptophyta</taxon>
        <taxon>Embryophyta</taxon>
        <taxon>Tracheophyta</taxon>
        <taxon>Spermatophyta</taxon>
        <taxon>Magnoliopsida</taxon>
        <taxon>Liliopsida</taxon>
        <taxon>Araceae</taxon>
        <taxon>Pothoideae</taxon>
        <taxon>Potheae</taxon>
        <taxon>Anthurium</taxon>
    </lineage>
</organism>
<proteinExistence type="predicted"/>
<protein>
    <submittedName>
        <fullName evidence="3">tRNA threonylcarbamoyladenosine biosynthesis protein RimN</fullName>
    </submittedName>
</protein>
<feature type="non-terminal residue" evidence="3">
    <location>
        <position position="1"/>
    </location>
</feature>
<feature type="compositionally biased region" description="Low complexity" evidence="1">
    <location>
        <begin position="91"/>
        <end position="102"/>
    </location>
</feature>
<feature type="region of interest" description="Disordered" evidence="1">
    <location>
        <begin position="89"/>
        <end position="108"/>
    </location>
</feature>